<comment type="caution">
    <text evidence="3">The sequence shown here is derived from an EMBL/GenBank/DDBJ whole genome shotgun (WGS) entry which is preliminary data.</text>
</comment>
<dbReference type="AlphaFoldDB" id="A0A1F5TMZ9"/>
<organism evidence="3 4">
    <name type="scientific">Candidatus Falkowbacteria bacterium RIFOXYD2_FULL_34_120</name>
    <dbReference type="NCBI Taxonomy" id="1798007"/>
    <lineage>
        <taxon>Bacteria</taxon>
        <taxon>Candidatus Falkowiibacteriota</taxon>
    </lineage>
</organism>
<keyword evidence="2" id="KW-0812">Transmembrane</keyword>
<dbReference type="Pfam" id="PF11369">
    <property type="entry name" value="DUF3160"/>
    <property type="match status" value="1"/>
</dbReference>
<proteinExistence type="predicted"/>
<keyword evidence="2" id="KW-0472">Membrane</keyword>
<evidence type="ECO:0000256" key="1">
    <source>
        <dbReference type="SAM" id="MobiDB-lite"/>
    </source>
</evidence>
<evidence type="ECO:0008006" key="5">
    <source>
        <dbReference type="Google" id="ProtNLM"/>
    </source>
</evidence>
<gene>
    <name evidence="3" type="ORF">A2531_00705</name>
</gene>
<dbReference type="SMART" id="SM01325">
    <property type="entry name" value="DUF3160"/>
    <property type="match status" value="1"/>
</dbReference>
<dbReference type="Proteomes" id="UP000177579">
    <property type="component" value="Unassembled WGS sequence"/>
</dbReference>
<dbReference type="InterPro" id="IPR022601">
    <property type="entry name" value="DUF3160"/>
</dbReference>
<evidence type="ECO:0000256" key="2">
    <source>
        <dbReference type="SAM" id="Phobius"/>
    </source>
</evidence>
<sequence length="776" mass="90709">MFIDQEWKKEPGIDKQEPNKFITSSILILLAICIVGAFFIIKFFNKPVAPLKTPVNTASTTETGRLPEGNGNNNGDFSEFGTTTDIEAEYLTFGHFYQKIKNDFQPNKSTYSLPINVKVDVANYHDVSRKINLDPYIEDFNKDGFAIIKEPLFGTSDFYGAYKELLKNEIPLVLTTDFLIYYNQNNLNQVFKEIEKNVFYDNLWEINKKLFDIALTRYKKRQNDVGIANDPILEGIRMEMAYYAVALNLLKPKSAQINDKPNLVDENKFSMQDAENFSFLMPDYLQNDVYKEVDLIYKSDGEHKSPIFLYFRNYDQFKVPNDYRENAKLNNFYLTLKWLNSVFPLYYRNNDCENCLIDHDDWIINMVAASFIASDVSDNNDIKSKWANIYKFVSFFSGLRKDLTYLHYHESLISVFGEDYSIEEIFSPNNKNREEDLAKLQKNIFEFYFSKLEGGFDRNNKNERPKLGMKMFQDSYWPNDYIFKSLTGDEIKIVNSLIKDEKLITSCASKKYYQTTFRCVGFGMDVINLIHPDVSGLVDKYYLLNTNYENYDQELKKLRNLTNDFDVYTWNNNIYWSTLDIAKSILSYDRLGQPVFINNQSWKNKKDMNTILGSWVSLHLQQDKLVNYFEEKTASSFGVNAVDNSYNFIEPNLELVDELIAKNEMLLKMFFALQITKKTNIISVQLKELNDTLKKIKGIIIKELSNQELDTNDKDFIVDFAKLYFVKERSDKSFTIESERKKITESINGVQFVSLIYKQGEKKIMAIGPIFNYKED</sequence>
<evidence type="ECO:0000313" key="4">
    <source>
        <dbReference type="Proteomes" id="UP000177579"/>
    </source>
</evidence>
<feature type="region of interest" description="Disordered" evidence="1">
    <location>
        <begin position="56"/>
        <end position="78"/>
    </location>
</feature>
<feature type="transmembrane region" description="Helical" evidence="2">
    <location>
        <begin position="21"/>
        <end position="44"/>
    </location>
</feature>
<evidence type="ECO:0000313" key="3">
    <source>
        <dbReference type="EMBL" id="OGF40352.1"/>
    </source>
</evidence>
<dbReference type="EMBL" id="MFGO01000031">
    <property type="protein sequence ID" value="OGF40352.1"/>
    <property type="molecule type" value="Genomic_DNA"/>
</dbReference>
<reference evidence="3 4" key="1">
    <citation type="journal article" date="2016" name="Nat. Commun.">
        <title>Thousands of microbial genomes shed light on interconnected biogeochemical processes in an aquifer system.</title>
        <authorList>
            <person name="Anantharaman K."/>
            <person name="Brown C.T."/>
            <person name="Hug L.A."/>
            <person name="Sharon I."/>
            <person name="Castelle C.J."/>
            <person name="Probst A.J."/>
            <person name="Thomas B.C."/>
            <person name="Singh A."/>
            <person name="Wilkins M.J."/>
            <person name="Karaoz U."/>
            <person name="Brodie E.L."/>
            <person name="Williams K.H."/>
            <person name="Hubbard S.S."/>
            <person name="Banfield J.F."/>
        </authorList>
    </citation>
    <scope>NUCLEOTIDE SEQUENCE [LARGE SCALE GENOMIC DNA]</scope>
</reference>
<name>A0A1F5TMZ9_9BACT</name>
<keyword evidence="2" id="KW-1133">Transmembrane helix</keyword>
<protein>
    <recommendedName>
        <fullName evidence="5">DUF3160 domain-containing protein</fullName>
    </recommendedName>
</protein>
<accession>A0A1F5TMZ9</accession>